<organism evidence="1 2">
    <name type="scientific">Diphasiastrum complanatum</name>
    <name type="common">Issler's clubmoss</name>
    <name type="synonym">Lycopodium complanatum</name>
    <dbReference type="NCBI Taxonomy" id="34168"/>
    <lineage>
        <taxon>Eukaryota</taxon>
        <taxon>Viridiplantae</taxon>
        <taxon>Streptophyta</taxon>
        <taxon>Embryophyta</taxon>
        <taxon>Tracheophyta</taxon>
        <taxon>Lycopodiopsida</taxon>
        <taxon>Lycopodiales</taxon>
        <taxon>Lycopodiaceae</taxon>
        <taxon>Lycopodioideae</taxon>
        <taxon>Diphasiastrum</taxon>
    </lineage>
</organism>
<sequence length="1077" mass="119688">MWEDELLLAPPPSPTFLSLLSLLTSHFCSMNLHVSAVALGATAAAHPCPQFCFSSFAVSASASASACCSDQSSGQFAAYPSYGASAMGAGYWVGLSHHRAQLVCGFESPMKHRVCYTETVLLGSQKDFSESVPQLQQKPVLISKQTSEKSKPSEHLRPGHAFKENSHLHCSRKELLSLSDDSNSKSQQPALLSQAIPDLSWMSADHSSATGATDSDVQTTWAQEHLRESSLGAQSSTGSVQARFFAKLEAERRFEVSSQRTSQANMEDNFLSSTVQTSLANVSSALDEIPKSLDHVYHPSAECDPLSEEPSDALSTETEAGKIFVGNLPYFAKKESITDFFRQFGPLSNVILIKNNENLDRNKGYCFILFGGSDPAASALKATEFNGVEFYGKPLTVRLDDGRRLKGLKEERNRWIDGSDDRTIRSEWHEEREKNSLEFLRVLENFPQDWQRVIQAFHRIEKPRQRDFALLVGYFAKRGDKHNARSAFESMRSVGIQPNIHIYTNLVHAYAMAKDMRGAVACIEDMQAECISPNQATYSVIVSGYGRMGQNEVAETWFQKLKLSNLPLNTIIFNNIISAHCKAGNMRRVEALVLEMEEAGFEATLGLYNCIMDGYANACEEKNCLMIFHRLKEAGMHPNVVSYGCLINLYCKLGKIGKAIKISKEMQAHGIPHNKKTYSMLIDGFVQLEDSANAFSVFEDMMKEGLKPDIVTYNILVNAFCKTRHMDRAFGLLNRMKKEGQRPTFQTYTTIIDGFIRAKDIKMALEMVHQMKKAGCKPSTATYNVMMYGLVQEGQMDRAVAIIDEMVLAGITPNERSYTILMEGYACIGELGTAFKFFKKMKEEGLKADIVSYGALLKACCKAGRMQSALAVLQEMNSAGVGRNLFIYNILLDGWAQRGDMWEAAEVLHQMRKEGHCPDIYTYTSFINACCKAGDMQKAMETVADMKRTGVEPNIKTYTTLVHGWASASYPEKALACYHEMKEAGLKPDKAIYHCLMTSLLSRAAVARETVHAGIKSIVSEMIDQGLSVDLATATHFQRYLYKAEGSSGELTELVQRIYPPDWAATVETRHSGSSDD</sequence>
<gene>
    <name evidence="1" type="ORF">O6H91_04G111400</name>
</gene>
<name>A0ACC2E0A6_DIPCM</name>
<reference evidence="2" key="1">
    <citation type="journal article" date="2024" name="Proc. Natl. Acad. Sci. U.S.A.">
        <title>Extraordinary preservation of gene collinearity over three hundred million years revealed in homosporous lycophytes.</title>
        <authorList>
            <person name="Li C."/>
            <person name="Wickell D."/>
            <person name="Kuo L.Y."/>
            <person name="Chen X."/>
            <person name="Nie B."/>
            <person name="Liao X."/>
            <person name="Peng D."/>
            <person name="Ji J."/>
            <person name="Jenkins J."/>
            <person name="Williams M."/>
            <person name="Shu S."/>
            <person name="Plott C."/>
            <person name="Barry K."/>
            <person name="Rajasekar S."/>
            <person name="Grimwood J."/>
            <person name="Han X."/>
            <person name="Sun S."/>
            <person name="Hou Z."/>
            <person name="He W."/>
            <person name="Dai G."/>
            <person name="Sun C."/>
            <person name="Schmutz J."/>
            <person name="Leebens-Mack J.H."/>
            <person name="Li F.W."/>
            <person name="Wang L."/>
        </authorList>
    </citation>
    <scope>NUCLEOTIDE SEQUENCE [LARGE SCALE GENOMIC DNA]</scope>
    <source>
        <strain evidence="2">cv. PW_Plant_1</strain>
    </source>
</reference>
<keyword evidence="2" id="KW-1185">Reference proteome</keyword>
<accession>A0ACC2E0A6</accession>
<dbReference type="Proteomes" id="UP001162992">
    <property type="component" value="Chromosome 4"/>
</dbReference>
<evidence type="ECO:0000313" key="1">
    <source>
        <dbReference type="EMBL" id="KAJ7560039.1"/>
    </source>
</evidence>
<dbReference type="EMBL" id="CM055095">
    <property type="protein sequence ID" value="KAJ7560039.1"/>
    <property type="molecule type" value="Genomic_DNA"/>
</dbReference>
<evidence type="ECO:0000313" key="2">
    <source>
        <dbReference type="Proteomes" id="UP001162992"/>
    </source>
</evidence>
<comment type="caution">
    <text evidence="1">The sequence shown here is derived from an EMBL/GenBank/DDBJ whole genome shotgun (WGS) entry which is preliminary data.</text>
</comment>
<proteinExistence type="predicted"/>
<protein>
    <submittedName>
        <fullName evidence="1">Uncharacterized protein</fullName>
    </submittedName>
</protein>